<name>A0ACB1A548_MELEN</name>
<proteinExistence type="predicted"/>
<comment type="caution">
    <text evidence="1">The sequence shown here is derived from an EMBL/GenBank/DDBJ whole genome shotgun (WGS) entry which is preliminary data.</text>
</comment>
<evidence type="ECO:0000313" key="1">
    <source>
        <dbReference type="EMBL" id="CAK5086358.1"/>
    </source>
</evidence>
<dbReference type="Proteomes" id="UP001497535">
    <property type="component" value="Unassembled WGS sequence"/>
</dbReference>
<sequence>MFFYDVLSSYDVFLLFFYCSMFRQTKINLCLYIIFKCCFLFSTIFFSQFLTVFPLS</sequence>
<dbReference type="EMBL" id="CAVMJV010000060">
    <property type="protein sequence ID" value="CAK5086358.1"/>
    <property type="molecule type" value="Genomic_DNA"/>
</dbReference>
<keyword evidence="2" id="KW-1185">Reference proteome</keyword>
<organism evidence="1 2">
    <name type="scientific">Meloidogyne enterolobii</name>
    <name type="common">Root-knot nematode worm</name>
    <name type="synonym">Meloidogyne mayaguensis</name>
    <dbReference type="NCBI Taxonomy" id="390850"/>
    <lineage>
        <taxon>Eukaryota</taxon>
        <taxon>Metazoa</taxon>
        <taxon>Ecdysozoa</taxon>
        <taxon>Nematoda</taxon>
        <taxon>Chromadorea</taxon>
        <taxon>Rhabditida</taxon>
        <taxon>Tylenchina</taxon>
        <taxon>Tylenchomorpha</taxon>
        <taxon>Tylenchoidea</taxon>
        <taxon>Meloidogynidae</taxon>
        <taxon>Meloidogyninae</taxon>
        <taxon>Meloidogyne</taxon>
    </lineage>
</organism>
<protein>
    <submittedName>
        <fullName evidence="1">Uncharacterized protein</fullName>
    </submittedName>
</protein>
<evidence type="ECO:0000313" key="2">
    <source>
        <dbReference type="Proteomes" id="UP001497535"/>
    </source>
</evidence>
<gene>
    <name evidence="1" type="ORF">MENTE1834_LOCUS33852</name>
</gene>
<reference evidence="1" key="1">
    <citation type="submission" date="2023-11" db="EMBL/GenBank/DDBJ databases">
        <authorList>
            <person name="Poullet M."/>
        </authorList>
    </citation>
    <scope>NUCLEOTIDE SEQUENCE</scope>
    <source>
        <strain evidence="1">E1834</strain>
    </source>
</reference>
<accession>A0ACB1A548</accession>